<evidence type="ECO:0000313" key="4">
    <source>
        <dbReference type="Proteomes" id="UP000605992"/>
    </source>
</evidence>
<dbReference type="Proteomes" id="UP000605992">
    <property type="component" value="Unassembled WGS sequence"/>
</dbReference>
<keyword evidence="4" id="KW-1185">Reference proteome</keyword>
<name>A0A8J3V659_9ACTN</name>
<evidence type="ECO:0000313" key="3">
    <source>
        <dbReference type="EMBL" id="GII54734.1"/>
    </source>
</evidence>
<evidence type="ECO:0000259" key="2">
    <source>
        <dbReference type="Pfam" id="PF03795"/>
    </source>
</evidence>
<dbReference type="AlphaFoldDB" id="A0A8J3V659"/>
<accession>A0A8J3V659</accession>
<dbReference type="Gene3D" id="3.30.70.1060">
    <property type="entry name" value="Dimeric alpha+beta barrel"/>
    <property type="match status" value="1"/>
</dbReference>
<dbReference type="InterPro" id="IPR005545">
    <property type="entry name" value="YCII"/>
</dbReference>
<comment type="similarity">
    <text evidence="1">Belongs to the YciI family.</text>
</comment>
<sequence>MKYVMFYDSADDVTAKAPAHFAAHRARLDDFHARGALLMVGTFGDPQNEGSMAVFTTREAAEEFATHDPFVLNGVVRRWHVREWNEIFG</sequence>
<feature type="domain" description="YCII-related" evidence="2">
    <location>
        <begin position="1"/>
        <end position="85"/>
    </location>
</feature>
<protein>
    <recommendedName>
        <fullName evidence="2">YCII-related domain-containing protein</fullName>
    </recommendedName>
</protein>
<proteinExistence type="inferred from homology"/>
<dbReference type="EMBL" id="BOOR01000021">
    <property type="protein sequence ID" value="GII54734.1"/>
    <property type="molecule type" value="Genomic_DNA"/>
</dbReference>
<evidence type="ECO:0000256" key="1">
    <source>
        <dbReference type="ARBA" id="ARBA00007689"/>
    </source>
</evidence>
<dbReference type="Pfam" id="PF03795">
    <property type="entry name" value="YCII"/>
    <property type="match status" value="1"/>
</dbReference>
<dbReference type="InterPro" id="IPR011008">
    <property type="entry name" value="Dimeric_a/b-barrel"/>
</dbReference>
<gene>
    <name evidence="3" type="ORF">Pth03_31230</name>
</gene>
<reference evidence="3" key="1">
    <citation type="submission" date="2021-01" db="EMBL/GenBank/DDBJ databases">
        <title>Whole genome shotgun sequence of Planotetraspora thailandica NBRC 104271.</title>
        <authorList>
            <person name="Komaki H."/>
            <person name="Tamura T."/>
        </authorList>
    </citation>
    <scope>NUCLEOTIDE SEQUENCE</scope>
    <source>
        <strain evidence="3">NBRC 104271</strain>
    </source>
</reference>
<dbReference type="SUPFAM" id="SSF54909">
    <property type="entry name" value="Dimeric alpha+beta barrel"/>
    <property type="match status" value="1"/>
</dbReference>
<dbReference type="RefSeq" id="WP_203944950.1">
    <property type="nucleotide sequence ID" value="NZ_BOOR01000021.1"/>
</dbReference>
<organism evidence="3 4">
    <name type="scientific">Planotetraspora thailandica</name>
    <dbReference type="NCBI Taxonomy" id="487172"/>
    <lineage>
        <taxon>Bacteria</taxon>
        <taxon>Bacillati</taxon>
        <taxon>Actinomycetota</taxon>
        <taxon>Actinomycetes</taxon>
        <taxon>Streptosporangiales</taxon>
        <taxon>Streptosporangiaceae</taxon>
        <taxon>Planotetraspora</taxon>
    </lineage>
</organism>
<comment type="caution">
    <text evidence="3">The sequence shown here is derived from an EMBL/GenBank/DDBJ whole genome shotgun (WGS) entry which is preliminary data.</text>
</comment>